<comment type="caution">
    <text evidence="4">The sequence shown here is derived from an EMBL/GenBank/DDBJ whole genome shotgun (WGS) entry which is preliminary data.</text>
</comment>
<evidence type="ECO:0000313" key="4">
    <source>
        <dbReference type="EMBL" id="SAK51140.1"/>
    </source>
</evidence>
<evidence type="ECO:0000256" key="1">
    <source>
        <dbReference type="SAM" id="MobiDB-lite"/>
    </source>
</evidence>
<reference evidence="4" key="1">
    <citation type="submission" date="2016-01" db="EMBL/GenBank/DDBJ databases">
        <authorList>
            <person name="Peeters C."/>
        </authorList>
    </citation>
    <scope>NUCLEOTIDE SEQUENCE [LARGE SCALE GENOMIC DNA]</scope>
    <source>
        <strain evidence="4">LMG 29318</strain>
    </source>
</reference>
<feature type="transmembrane region" description="Helical" evidence="2">
    <location>
        <begin position="115"/>
        <end position="131"/>
    </location>
</feature>
<keyword evidence="2" id="KW-0812">Transmembrane</keyword>
<feature type="region of interest" description="Disordered" evidence="1">
    <location>
        <begin position="1"/>
        <end position="20"/>
    </location>
</feature>
<keyword evidence="2" id="KW-0472">Membrane</keyword>
<dbReference type="PANTHER" id="PTHR19353:SF19">
    <property type="entry name" value="DELTA(5) FATTY ACID DESATURASE C-RELATED"/>
    <property type="match status" value="1"/>
</dbReference>
<feature type="domain" description="Fatty acid desaturase" evidence="3">
    <location>
        <begin position="80"/>
        <end position="322"/>
    </location>
</feature>
<organism evidence="4 5">
    <name type="scientific">Caballeronia catudaia</name>
    <dbReference type="NCBI Taxonomy" id="1777136"/>
    <lineage>
        <taxon>Bacteria</taxon>
        <taxon>Pseudomonadati</taxon>
        <taxon>Pseudomonadota</taxon>
        <taxon>Betaproteobacteria</taxon>
        <taxon>Burkholderiales</taxon>
        <taxon>Burkholderiaceae</taxon>
        <taxon>Caballeronia</taxon>
    </lineage>
</organism>
<dbReference type="Proteomes" id="UP000054870">
    <property type="component" value="Unassembled WGS sequence"/>
</dbReference>
<keyword evidence="5" id="KW-1185">Reference proteome</keyword>
<name>A0A158A068_9BURK</name>
<evidence type="ECO:0000256" key="2">
    <source>
        <dbReference type="SAM" id="Phobius"/>
    </source>
</evidence>
<dbReference type="GO" id="GO:0016717">
    <property type="term" value="F:oxidoreductase activity, acting on paired donors, with oxidation of a pair of donors resulting in the reduction of molecular oxygen to two molecules of water"/>
    <property type="evidence" value="ECO:0007669"/>
    <property type="project" value="TreeGrafter"/>
</dbReference>
<dbReference type="PANTHER" id="PTHR19353">
    <property type="entry name" value="FATTY ACID DESATURASE 2"/>
    <property type="match status" value="1"/>
</dbReference>
<protein>
    <submittedName>
        <fullName evidence="4">Fatty acid desaturase</fullName>
    </submittedName>
</protein>
<accession>A0A158A068</accession>
<evidence type="ECO:0000313" key="5">
    <source>
        <dbReference type="Proteomes" id="UP000054870"/>
    </source>
</evidence>
<dbReference type="InterPro" id="IPR012171">
    <property type="entry name" value="Fatty_acid_desaturase"/>
</dbReference>
<dbReference type="OrthoDB" id="9800167at2"/>
<proteinExistence type="predicted"/>
<dbReference type="GO" id="GO:0016020">
    <property type="term" value="C:membrane"/>
    <property type="evidence" value="ECO:0007669"/>
    <property type="project" value="TreeGrafter"/>
</dbReference>
<feature type="transmembrane region" description="Helical" evidence="2">
    <location>
        <begin position="53"/>
        <end position="72"/>
    </location>
</feature>
<gene>
    <name evidence="4" type="ORF">AWB75_01514</name>
</gene>
<feature type="transmembrane region" description="Helical" evidence="2">
    <location>
        <begin position="206"/>
        <end position="223"/>
    </location>
</feature>
<dbReference type="Pfam" id="PF00487">
    <property type="entry name" value="FA_desaturase"/>
    <property type="match status" value="1"/>
</dbReference>
<keyword evidence="2" id="KW-1133">Transmembrane helix</keyword>
<dbReference type="EMBL" id="FCOF02000005">
    <property type="protein sequence ID" value="SAK51140.1"/>
    <property type="molecule type" value="Genomic_DNA"/>
</dbReference>
<feature type="transmembrane region" description="Helical" evidence="2">
    <location>
        <begin position="78"/>
        <end position="95"/>
    </location>
</feature>
<dbReference type="AlphaFoldDB" id="A0A158A068"/>
<evidence type="ECO:0000259" key="3">
    <source>
        <dbReference type="Pfam" id="PF00487"/>
    </source>
</evidence>
<sequence>MRSGAPHIFPLTSEDPVDDRLDNDSDVPLAHISGRDNRRTLPPALFERKPFTFLLKFALAMGLIAGATTLIVLDINPATTILAIVVNGLLFAHLIELQHECMHGHAFRSPSLNRAFGIACGVFMISSNAHYRYDHLRHHAYLGTPRNLEHFNYRFSNLDSIAGFTRAFFDLSRYKRVARVLLCAFIGKPVPGVDKAKAGREIKQEYVFYFVLLVAAVAGSFYSTRLAMLFVLAWWVPALLISEGVHFMIEMPEHFGLNTMTQPDVLSNTRTIRTSRLVHWYVNGNDLHTAHHFHHGVPMCNVKALHELIEGRIAVVEPSYWSLYRDILSGRIRQDLNQACMDR</sequence>
<dbReference type="InterPro" id="IPR005804">
    <property type="entry name" value="FA_desaturase_dom"/>
</dbReference>
<dbReference type="GO" id="GO:0008610">
    <property type="term" value="P:lipid biosynthetic process"/>
    <property type="evidence" value="ECO:0007669"/>
    <property type="project" value="UniProtKB-ARBA"/>
</dbReference>
<feature type="transmembrane region" description="Helical" evidence="2">
    <location>
        <begin position="229"/>
        <end position="249"/>
    </location>
</feature>